<gene>
    <name evidence="2" type="ORF">K505DRAFT_211929</name>
</gene>
<proteinExistence type="predicted"/>
<organism evidence="2 3">
    <name type="scientific">Melanomma pulvis-pyrius CBS 109.77</name>
    <dbReference type="NCBI Taxonomy" id="1314802"/>
    <lineage>
        <taxon>Eukaryota</taxon>
        <taxon>Fungi</taxon>
        <taxon>Dikarya</taxon>
        <taxon>Ascomycota</taxon>
        <taxon>Pezizomycotina</taxon>
        <taxon>Dothideomycetes</taxon>
        <taxon>Pleosporomycetidae</taxon>
        <taxon>Pleosporales</taxon>
        <taxon>Melanommataceae</taxon>
        <taxon>Melanomma</taxon>
    </lineage>
</organism>
<keyword evidence="1" id="KW-0472">Membrane</keyword>
<feature type="non-terminal residue" evidence="2">
    <location>
        <position position="1"/>
    </location>
</feature>
<keyword evidence="3" id="KW-1185">Reference proteome</keyword>
<keyword evidence="1" id="KW-0812">Transmembrane</keyword>
<name>A0A6A6X845_9PLEO</name>
<reference evidence="2" key="1">
    <citation type="journal article" date="2020" name="Stud. Mycol.">
        <title>101 Dothideomycetes genomes: a test case for predicting lifestyles and emergence of pathogens.</title>
        <authorList>
            <person name="Haridas S."/>
            <person name="Albert R."/>
            <person name="Binder M."/>
            <person name="Bloem J."/>
            <person name="Labutti K."/>
            <person name="Salamov A."/>
            <person name="Andreopoulos B."/>
            <person name="Baker S."/>
            <person name="Barry K."/>
            <person name="Bills G."/>
            <person name="Bluhm B."/>
            <person name="Cannon C."/>
            <person name="Castanera R."/>
            <person name="Culley D."/>
            <person name="Daum C."/>
            <person name="Ezra D."/>
            <person name="Gonzalez J."/>
            <person name="Henrissat B."/>
            <person name="Kuo A."/>
            <person name="Liang C."/>
            <person name="Lipzen A."/>
            <person name="Lutzoni F."/>
            <person name="Magnuson J."/>
            <person name="Mondo S."/>
            <person name="Nolan M."/>
            <person name="Ohm R."/>
            <person name="Pangilinan J."/>
            <person name="Park H.-J."/>
            <person name="Ramirez L."/>
            <person name="Alfaro M."/>
            <person name="Sun H."/>
            <person name="Tritt A."/>
            <person name="Yoshinaga Y."/>
            <person name="Zwiers L.-H."/>
            <person name="Turgeon B."/>
            <person name="Goodwin S."/>
            <person name="Spatafora J."/>
            <person name="Crous P."/>
            <person name="Grigoriev I."/>
        </authorList>
    </citation>
    <scope>NUCLEOTIDE SEQUENCE</scope>
    <source>
        <strain evidence="2">CBS 109.77</strain>
    </source>
</reference>
<dbReference type="OrthoDB" id="191139at2759"/>
<protein>
    <submittedName>
        <fullName evidence="2">Uncharacterized protein</fullName>
    </submittedName>
</protein>
<dbReference type="EMBL" id="MU001966">
    <property type="protein sequence ID" value="KAF2792529.1"/>
    <property type="molecule type" value="Genomic_DNA"/>
</dbReference>
<dbReference type="AlphaFoldDB" id="A0A6A6X845"/>
<feature type="non-terminal residue" evidence="2">
    <location>
        <position position="272"/>
    </location>
</feature>
<dbReference type="Proteomes" id="UP000799757">
    <property type="component" value="Unassembled WGS sequence"/>
</dbReference>
<feature type="transmembrane region" description="Helical" evidence="1">
    <location>
        <begin position="131"/>
        <end position="148"/>
    </location>
</feature>
<sequence length="272" mass="30967">PASDKEWDDATCKGLKLRDSMLGSDRTAGQLFNPPKQSAQSTFSNEIDKFEYESYNPIMLDPNYGNFDGFWGIGHALRFLSVSDKPSIQGGRNILLFLRHGTFEEDEHGNPDEPPYIVDGKTYRVSKRYDIQTIISFTLLYLLVIIAMNRMGPKHAAKDRIPPVPEDQIPPFYQSSDISWALWQHFARPNNLKNIKYYFTLLISNSLTQRLIVRAMKAQDAQLGSFPGTKFWTNLPEGQALLASPNGVGMAYFLIEHKNELGSKYIEDVYVF</sequence>
<evidence type="ECO:0000256" key="1">
    <source>
        <dbReference type="SAM" id="Phobius"/>
    </source>
</evidence>
<accession>A0A6A6X845</accession>
<evidence type="ECO:0000313" key="3">
    <source>
        <dbReference type="Proteomes" id="UP000799757"/>
    </source>
</evidence>
<keyword evidence="1" id="KW-1133">Transmembrane helix</keyword>
<evidence type="ECO:0000313" key="2">
    <source>
        <dbReference type="EMBL" id="KAF2792529.1"/>
    </source>
</evidence>